<dbReference type="InterPro" id="IPR036514">
    <property type="entry name" value="SGNH_hydro_sf"/>
</dbReference>
<keyword evidence="4" id="KW-1185">Reference proteome</keyword>
<evidence type="ECO:0000256" key="2">
    <source>
        <dbReference type="ARBA" id="ARBA00023180"/>
    </source>
</evidence>
<dbReference type="GO" id="GO:0016788">
    <property type="term" value="F:hydrolase activity, acting on ester bonds"/>
    <property type="evidence" value="ECO:0007669"/>
    <property type="project" value="InterPro"/>
</dbReference>
<accession>A0A2Z6LUZ3</accession>
<comment type="similarity">
    <text evidence="1">Belongs to the 'GDSL' lipolytic enzyme family.</text>
</comment>
<dbReference type="EMBL" id="DF973237">
    <property type="protein sequence ID" value="GAU21748.1"/>
    <property type="molecule type" value="Genomic_DNA"/>
</dbReference>
<protein>
    <submittedName>
        <fullName evidence="3">Uncharacterized protein</fullName>
    </submittedName>
</protein>
<dbReference type="InterPro" id="IPR001087">
    <property type="entry name" value="GDSL"/>
</dbReference>
<organism evidence="3 4">
    <name type="scientific">Trifolium subterraneum</name>
    <name type="common">Subterranean clover</name>
    <dbReference type="NCBI Taxonomy" id="3900"/>
    <lineage>
        <taxon>Eukaryota</taxon>
        <taxon>Viridiplantae</taxon>
        <taxon>Streptophyta</taxon>
        <taxon>Embryophyta</taxon>
        <taxon>Tracheophyta</taxon>
        <taxon>Spermatophyta</taxon>
        <taxon>Magnoliopsida</taxon>
        <taxon>eudicotyledons</taxon>
        <taxon>Gunneridae</taxon>
        <taxon>Pentapetalae</taxon>
        <taxon>rosids</taxon>
        <taxon>fabids</taxon>
        <taxon>Fabales</taxon>
        <taxon>Fabaceae</taxon>
        <taxon>Papilionoideae</taxon>
        <taxon>50 kb inversion clade</taxon>
        <taxon>NPAAA clade</taxon>
        <taxon>Hologalegina</taxon>
        <taxon>IRL clade</taxon>
        <taxon>Trifolieae</taxon>
        <taxon>Trifolium</taxon>
    </lineage>
</organism>
<sequence length="254" mass="27540">MCWRAPACLVGLSRSGLHRCGPMAALVWSFLSLFAEAYGLPFLTPYLNPTKDHGDIKKGVNFAFSGAGALDMKYFISSGVKPPSSNMSLSVQLDWLKKFKPSLCKSKEGFAITLCILFALIEEGAVELVVPGNFPLGCNAAVLGVVNSNKKEDYDEIGCLIAYNTFAEYFNEKLKSFTSDKLEIMKACCGGSGPYHVDEKFCGEPGTTVCSEPSKLINWDGNHFTEAAYKLIAKGLVEGLFANPSLKSAPFKIT</sequence>
<dbReference type="Gene3D" id="3.40.50.1110">
    <property type="entry name" value="SGNH hydrolase"/>
    <property type="match status" value="2"/>
</dbReference>
<gene>
    <name evidence="3" type="ORF">TSUD_328730</name>
</gene>
<name>A0A2Z6LUZ3_TRISU</name>
<dbReference type="PANTHER" id="PTHR22835">
    <property type="entry name" value="ZINC FINGER FYVE DOMAIN CONTAINING PROTEIN"/>
    <property type="match status" value="1"/>
</dbReference>
<dbReference type="PANTHER" id="PTHR22835:SF577">
    <property type="entry name" value="GDSL-LIKE LIPASE_ACYLHYDROLASE SUPERFAMILY PROTEIN"/>
    <property type="match status" value="1"/>
</dbReference>
<dbReference type="OrthoDB" id="1600564at2759"/>
<dbReference type="Proteomes" id="UP000242715">
    <property type="component" value="Unassembled WGS sequence"/>
</dbReference>
<evidence type="ECO:0000256" key="1">
    <source>
        <dbReference type="ARBA" id="ARBA00008668"/>
    </source>
</evidence>
<evidence type="ECO:0000313" key="4">
    <source>
        <dbReference type="Proteomes" id="UP000242715"/>
    </source>
</evidence>
<keyword evidence="2" id="KW-0325">Glycoprotein</keyword>
<dbReference type="AlphaFoldDB" id="A0A2Z6LUZ3"/>
<proteinExistence type="inferred from homology"/>
<evidence type="ECO:0000313" key="3">
    <source>
        <dbReference type="EMBL" id="GAU21748.1"/>
    </source>
</evidence>
<reference evidence="4" key="1">
    <citation type="journal article" date="2017" name="Front. Plant Sci.">
        <title>Climate Clever Clovers: New Paradigm to Reduce the Environmental Footprint of Ruminants by Breeding Low Methanogenic Forages Utilizing Haplotype Variation.</title>
        <authorList>
            <person name="Kaur P."/>
            <person name="Appels R."/>
            <person name="Bayer P.E."/>
            <person name="Keeble-Gagnere G."/>
            <person name="Wang J."/>
            <person name="Hirakawa H."/>
            <person name="Shirasawa K."/>
            <person name="Vercoe P."/>
            <person name="Stefanova K."/>
            <person name="Durmic Z."/>
            <person name="Nichols P."/>
            <person name="Revell C."/>
            <person name="Isobe S.N."/>
            <person name="Edwards D."/>
            <person name="Erskine W."/>
        </authorList>
    </citation>
    <scope>NUCLEOTIDE SEQUENCE [LARGE SCALE GENOMIC DNA]</scope>
    <source>
        <strain evidence="4">cv. Daliak</strain>
    </source>
</reference>
<dbReference type="Pfam" id="PF00657">
    <property type="entry name" value="Lipase_GDSL"/>
    <property type="match status" value="1"/>
</dbReference>